<keyword evidence="7" id="KW-0482">Metalloprotease</keyword>
<evidence type="ECO:0000256" key="4">
    <source>
        <dbReference type="ARBA" id="ARBA00022723"/>
    </source>
</evidence>
<evidence type="ECO:0000256" key="6">
    <source>
        <dbReference type="ARBA" id="ARBA00022833"/>
    </source>
</evidence>
<gene>
    <name evidence="11" type="primary">mepM</name>
    <name evidence="11" type="ORF">CARN8_5670002</name>
</gene>
<dbReference type="EC" id="3.4.24.-" evidence="11"/>
<dbReference type="CDD" id="cd12797">
    <property type="entry name" value="M23_peptidase"/>
    <property type="match status" value="1"/>
</dbReference>
<feature type="domain" description="M23ase beta-sheet core" evidence="9">
    <location>
        <begin position="320"/>
        <end position="416"/>
    </location>
</feature>
<evidence type="ECO:0000256" key="5">
    <source>
        <dbReference type="ARBA" id="ARBA00022801"/>
    </source>
</evidence>
<evidence type="ECO:0000256" key="1">
    <source>
        <dbReference type="ARBA" id="ARBA00001947"/>
    </source>
</evidence>
<dbReference type="SUPFAM" id="SSF51261">
    <property type="entry name" value="Duplicated hybrid motif"/>
    <property type="match status" value="1"/>
</dbReference>
<dbReference type="Pfam" id="PF19425">
    <property type="entry name" value="Csd3_N2"/>
    <property type="match status" value="1"/>
</dbReference>
<keyword evidence="5 11" id="KW-0378">Hydrolase</keyword>
<keyword evidence="8" id="KW-0472">Membrane</keyword>
<dbReference type="AlphaFoldDB" id="A0A3P3ZQZ2"/>
<evidence type="ECO:0000259" key="9">
    <source>
        <dbReference type="Pfam" id="PF01551"/>
    </source>
</evidence>
<evidence type="ECO:0000313" key="11">
    <source>
        <dbReference type="EMBL" id="VAY89195.1"/>
    </source>
</evidence>
<dbReference type="GO" id="GO:0046872">
    <property type="term" value="F:metal ion binding"/>
    <property type="evidence" value="ECO:0007669"/>
    <property type="project" value="UniProtKB-KW"/>
</dbReference>
<keyword evidence="6" id="KW-0862">Zinc</keyword>
<comment type="subcellular location">
    <subcellularLocation>
        <location evidence="2">Cell envelope</location>
    </subcellularLocation>
</comment>
<evidence type="ECO:0000256" key="3">
    <source>
        <dbReference type="ARBA" id="ARBA00022670"/>
    </source>
</evidence>
<evidence type="ECO:0000259" key="10">
    <source>
        <dbReference type="Pfam" id="PF19425"/>
    </source>
</evidence>
<keyword evidence="8" id="KW-0812">Transmembrane</keyword>
<comment type="cofactor">
    <cofactor evidence="1">
        <name>Zn(2+)</name>
        <dbReference type="ChEBI" id="CHEBI:29105"/>
    </cofactor>
</comment>
<dbReference type="GO" id="GO:0006508">
    <property type="term" value="P:proteolysis"/>
    <property type="evidence" value="ECO:0007669"/>
    <property type="project" value="UniProtKB-KW"/>
</dbReference>
<keyword evidence="3" id="KW-0645">Protease</keyword>
<dbReference type="Gene3D" id="2.70.70.10">
    <property type="entry name" value="Glucose Permease (Domain IIA)"/>
    <property type="match status" value="1"/>
</dbReference>
<reference evidence="11" key="1">
    <citation type="submission" date="2018-10" db="EMBL/GenBank/DDBJ databases">
        <authorList>
            <person name="Plewniak F."/>
        </authorList>
    </citation>
    <scope>NUCLEOTIDE SEQUENCE</scope>
</reference>
<dbReference type="GO" id="GO:0004222">
    <property type="term" value="F:metalloendopeptidase activity"/>
    <property type="evidence" value="ECO:0007669"/>
    <property type="project" value="TreeGrafter"/>
</dbReference>
<organism evidence="11">
    <name type="scientific">mine drainage metagenome</name>
    <dbReference type="NCBI Taxonomy" id="410659"/>
    <lineage>
        <taxon>unclassified sequences</taxon>
        <taxon>metagenomes</taxon>
        <taxon>ecological metagenomes</taxon>
    </lineage>
</organism>
<dbReference type="Pfam" id="PF01551">
    <property type="entry name" value="Peptidase_M23"/>
    <property type="match status" value="1"/>
</dbReference>
<evidence type="ECO:0000256" key="8">
    <source>
        <dbReference type="SAM" id="Phobius"/>
    </source>
</evidence>
<dbReference type="InterPro" id="IPR016047">
    <property type="entry name" value="M23ase_b-sheet_dom"/>
</dbReference>
<name>A0A3P3ZQZ2_9ZZZZ</name>
<dbReference type="Gene3D" id="3.10.450.350">
    <property type="match status" value="2"/>
</dbReference>
<feature type="transmembrane region" description="Helical" evidence="8">
    <location>
        <begin position="45"/>
        <end position="65"/>
    </location>
</feature>
<accession>A0A3P3ZQZ2</accession>
<keyword evidence="4" id="KW-0479">Metal-binding</keyword>
<dbReference type="InterPro" id="IPR011055">
    <property type="entry name" value="Dup_hybrid_motif"/>
</dbReference>
<evidence type="ECO:0000256" key="7">
    <source>
        <dbReference type="ARBA" id="ARBA00023049"/>
    </source>
</evidence>
<sequence>MCLRQVSVKLARMNSIKQRAQALKRWILTQNTTIDATDARRSGQVATLLMMVFGVAMAFGMTPGVSLQTVPLTPVVEDMTANPGTVTPTPGTFIQQDQVRSGDTLAALLFRMGVSDQAALDFIATDSKARVIYQHMAPGKPIRVEHAANGDLVSLRFPYGDKGTLVVSRTLSGFTSSLVGEGDLHRVIQANGTIHSSLFAAADNAGIPDSVTRQLTRLFSTDIDFHNDLRSGDTFSVVYEATQNDFDQVVPGRILAAEFVNKGVTIRRVYYESAEGGGDYYTPEGHGSKASFLRSPIEFSRITSGFSAARFHPILKTWRAHKGIDLAAPKGTPIVAVANATVTYAGWRNGYGNMIELHHANGIDTVYGHLSAFAGGLHAGEKIHQGDLIGYVGMTGWATGPHLHYEFKINGVQHDPLGPEVPRFASTNLTGHARAQFLSATAPYLRQLDAVRGSAIARFE</sequence>
<protein>
    <submittedName>
        <fullName evidence="11">Murein DD-endopeptidase MepM</fullName>
        <ecNumber evidence="11">3.4.24.-</ecNumber>
    </submittedName>
</protein>
<dbReference type="EMBL" id="UOYP01000520">
    <property type="protein sequence ID" value="VAY89195.1"/>
    <property type="molecule type" value="Genomic_DNA"/>
</dbReference>
<dbReference type="PANTHER" id="PTHR21666">
    <property type="entry name" value="PEPTIDASE-RELATED"/>
    <property type="match status" value="1"/>
</dbReference>
<feature type="domain" description="Csd3-like second N-terminal" evidence="10">
    <location>
        <begin position="189"/>
        <end position="306"/>
    </location>
</feature>
<keyword evidence="8" id="KW-1133">Transmembrane helix</keyword>
<dbReference type="InterPro" id="IPR050570">
    <property type="entry name" value="Cell_wall_metabolism_enzyme"/>
</dbReference>
<dbReference type="GO" id="GO:0030313">
    <property type="term" value="C:cell envelope"/>
    <property type="evidence" value="ECO:0007669"/>
    <property type="project" value="UniProtKB-SubCell"/>
</dbReference>
<evidence type="ECO:0000256" key="2">
    <source>
        <dbReference type="ARBA" id="ARBA00004196"/>
    </source>
</evidence>
<proteinExistence type="predicted"/>
<dbReference type="PANTHER" id="PTHR21666:SF288">
    <property type="entry name" value="CELL DIVISION PROTEIN YTFB"/>
    <property type="match status" value="1"/>
</dbReference>
<dbReference type="InterPro" id="IPR045834">
    <property type="entry name" value="Csd3_N2"/>
</dbReference>